<sequence length="216" mass="24957">MFLHLSKGSPLRIHIRPILASSASLELLRPHRPRIEAISIMPGYHISIPNPPNYWKQWLQAASHMLMTLFDEVMPPDAENSYVELVRGSKEEYYITFVRFTLVSFPSERVRTGEHPRSWTDEESKKIASMKTWERHIQSTVEKVLPTSFNWDSSVENRGPLHVPDYKCTYSLRRFVGFETYVTQAEGDWSTSRAEASESAAAQAIRILKTWDRVCS</sequence>
<dbReference type="EMBL" id="KN824326">
    <property type="protein sequence ID" value="KIM24210.1"/>
    <property type="molecule type" value="Genomic_DNA"/>
</dbReference>
<dbReference type="AlphaFoldDB" id="A0A0C3AHU3"/>
<evidence type="ECO:0000313" key="1">
    <source>
        <dbReference type="EMBL" id="KIM24210.1"/>
    </source>
</evidence>
<accession>A0A0C3AHU3</accession>
<proteinExistence type="predicted"/>
<reference evidence="1 2" key="1">
    <citation type="submission" date="2014-04" db="EMBL/GenBank/DDBJ databases">
        <authorList>
            <consortium name="DOE Joint Genome Institute"/>
            <person name="Kuo A."/>
            <person name="Zuccaro A."/>
            <person name="Kohler A."/>
            <person name="Nagy L.G."/>
            <person name="Floudas D."/>
            <person name="Copeland A."/>
            <person name="Barry K.W."/>
            <person name="Cichocki N."/>
            <person name="Veneault-Fourrey C."/>
            <person name="LaButti K."/>
            <person name="Lindquist E.A."/>
            <person name="Lipzen A."/>
            <person name="Lundell T."/>
            <person name="Morin E."/>
            <person name="Murat C."/>
            <person name="Sun H."/>
            <person name="Tunlid A."/>
            <person name="Henrissat B."/>
            <person name="Grigoriev I.V."/>
            <person name="Hibbett D.S."/>
            <person name="Martin F."/>
            <person name="Nordberg H.P."/>
            <person name="Cantor M.N."/>
            <person name="Hua S.X."/>
        </authorList>
    </citation>
    <scope>NUCLEOTIDE SEQUENCE [LARGE SCALE GENOMIC DNA]</scope>
    <source>
        <strain evidence="1 2">MAFF 305830</strain>
    </source>
</reference>
<name>A0A0C3AHU3_SERVB</name>
<gene>
    <name evidence="1" type="ORF">M408DRAFT_242788</name>
</gene>
<reference evidence="2" key="2">
    <citation type="submission" date="2015-01" db="EMBL/GenBank/DDBJ databases">
        <title>Evolutionary Origins and Diversification of the Mycorrhizal Mutualists.</title>
        <authorList>
            <consortium name="DOE Joint Genome Institute"/>
            <consortium name="Mycorrhizal Genomics Consortium"/>
            <person name="Kohler A."/>
            <person name="Kuo A."/>
            <person name="Nagy L.G."/>
            <person name="Floudas D."/>
            <person name="Copeland A."/>
            <person name="Barry K.W."/>
            <person name="Cichocki N."/>
            <person name="Veneault-Fourrey C."/>
            <person name="LaButti K."/>
            <person name="Lindquist E.A."/>
            <person name="Lipzen A."/>
            <person name="Lundell T."/>
            <person name="Morin E."/>
            <person name="Murat C."/>
            <person name="Riley R."/>
            <person name="Ohm R."/>
            <person name="Sun H."/>
            <person name="Tunlid A."/>
            <person name="Henrissat B."/>
            <person name="Grigoriev I.V."/>
            <person name="Hibbett D.S."/>
            <person name="Martin F."/>
        </authorList>
    </citation>
    <scope>NUCLEOTIDE SEQUENCE [LARGE SCALE GENOMIC DNA]</scope>
    <source>
        <strain evidence="2">MAFF 305830</strain>
    </source>
</reference>
<dbReference type="HOGENOM" id="CLU_1278318_0_0_1"/>
<organism evidence="1 2">
    <name type="scientific">Serendipita vermifera MAFF 305830</name>
    <dbReference type="NCBI Taxonomy" id="933852"/>
    <lineage>
        <taxon>Eukaryota</taxon>
        <taxon>Fungi</taxon>
        <taxon>Dikarya</taxon>
        <taxon>Basidiomycota</taxon>
        <taxon>Agaricomycotina</taxon>
        <taxon>Agaricomycetes</taxon>
        <taxon>Sebacinales</taxon>
        <taxon>Serendipitaceae</taxon>
        <taxon>Serendipita</taxon>
    </lineage>
</organism>
<keyword evidence="2" id="KW-1185">Reference proteome</keyword>
<evidence type="ECO:0000313" key="2">
    <source>
        <dbReference type="Proteomes" id="UP000054097"/>
    </source>
</evidence>
<protein>
    <submittedName>
        <fullName evidence="1">Uncharacterized protein</fullName>
    </submittedName>
</protein>
<dbReference type="Proteomes" id="UP000054097">
    <property type="component" value="Unassembled WGS sequence"/>
</dbReference>